<evidence type="ECO:0000313" key="2">
    <source>
        <dbReference type="EMBL" id="GEM46895.1"/>
    </source>
</evidence>
<dbReference type="Pfam" id="PF14028">
    <property type="entry name" value="Lant_dehydr_C"/>
    <property type="match status" value="1"/>
</dbReference>
<accession>A0A511N207</accession>
<name>A0A511N207_DEIC1</name>
<dbReference type="Proteomes" id="UP000321306">
    <property type="component" value="Unassembled WGS sequence"/>
</dbReference>
<sequence length="378" mass="43230">MLETLFPHDHRDHWRTLRVVHHAPDKDLLMLGLYSALHQLKAEGLLDGFYLQRHWLNGPQVQVHVRPFPGQEEQVRERLITHASTLVEQGSPLELDETTYLKKYAQTAAAELVTDPLLPLYPSGTVLWGPLLMRERMFGGEFNARVARSFFASTQSVLEVALQPEVASRGKLMQFARWMFGFAGAFRGLGEDQYCSTTSVALSFRSHAEAYYHNGGNALRSQFEAKYTACQDVLQKAYQEATTDPAPDLRWLIQNLRSAYQWLFQARLTGEMVMPTLQDYEGLKPQVAEGAEFREYSFSPGHQELADPDSELSRLLREPEVEVRRLLINLLYNHLVTAGARPLDRFFLCEMVARTIEEAHRGQDIVYPRPRPVAAEMR</sequence>
<proteinExistence type="predicted"/>
<keyword evidence="3" id="KW-1185">Reference proteome</keyword>
<comment type="caution">
    <text evidence="2">The sequence shown here is derived from an EMBL/GenBank/DDBJ whole genome shotgun (WGS) entry which is preliminary data.</text>
</comment>
<dbReference type="OrthoDB" id="70280at2"/>
<dbReference type="RefSeq" id="WP_146884718.1">
    <property type="nucleotide sequence ID" value="NZ_BJXB01000010.1"/>
</dbReference>
<feature type="domain" description="Thiopeptide-type bacteriocin biosynthesis" evidence="1">
    <location>
        <begin position="14"/>
        <end position="355"/>
    </location>
</feature>
<protein>
    <recommendedName>
        <fullName evidence="1">Thiopeptide-type bacteriocin biosynthesis domain-containing protein</fullName>
    </recommendedName>
</protein>
<evidence type="ECO:0000259" key="1">
    <source>
        <dbReference type="Pfam" id="PF14028"/>
    </source>
</evidence>
<dbReference type="InterPro" id="IPR023809">
    <property type="entry name" value="Thiopep_bacteriocin_synth_dom"/>
</dbReference>
<organism evidence="2 3">
    <name type="scientific">Deinococcus cellulosilyticus (strain DSM 18568 / NBRC 106333 / KACC 11606 / 5516J-15)</name>
    <dbReference type="NCBI Taxonomy" id="1223518"/>
    <lineage>
        <taxon>Bacteria</taxon>
        <taxon>Thermotogati</taxon>
        <taxon>Deinococcota</taxon>
        <taxon>Deinococci</taxon>
        <taxon>Deinococcales</taxon>
        <taxon>Deinococcaceae</taxon>
        <taxon>Deinococcus</taxon>
    </lineage>
</organism>
<dbReference type="AlphaFoldDB" id="A0A511N207"/>
<evidence type="ECO:0000313" key="3">
    <source>
        <dbReference type="Proteomes" id="UP000321306"/>
    </source>
</evidence>
<gene>
    <name evidence="2" type="ORF">DC3_25300</name>
</gene>
<reference evidence="2 3" key="1">
    <citation type="submission" date="2019-07" db="EMBL/GenBank/DDBJ databases">
        <title>Whole genome shotgun sequence of Deinococcus cellulosilyticus NBRC 106333.</title>
        <authorList>
            <person name="Hosoyama A."/>
            <person name="Uohara A."/>
            <person name="Ohji S."/>
            <person name="Ichikawa N."/>
        </authorList>
    </citation>
    <scope>NUCLEOTIDE SEQUENCE [LARGE SCALE GENOMIC DNA]</scope>
    <source>
        <strain evidence="2 3">NBRC 106333</strain>
    </source>
</reference>
<dbReference type="EMBL" id="BJXB01000010">
    <property type="protein sequence ID" value="GEM46895.1"/>
    <property type="molecule type" value="Genomic_DNA"/>
</dbReference>